<accession>A0AAW0FGE9</accession>
<dbReference type="AlphaFoldDB" id="A0AAW0FGE9"/>
<reference evidence="1 2" key="1">
    <citation type="submission" date="2022-09" db="EMBL/GenBank/DDBJ databases">
        <authorList>
            <person name="Palmer J.M."/>
        </authorList>
    </citation>
    <scope>NUCLEOTIDE SEQUENCE [LARGE SCALE GENOMIC DNA]</scope>
    <source>
        <strain evidence="1 2">DSM 7382</strain>
    </source>
</reference>
<protein>
    <submittedName>
        <fullName evidence="1">Uncharacterized protein</fullName>
    </submittedName>
</protein>
<comment type="caution">
    <text evidence="1">The sequence shown here is derived from an EMBL/GenBank/DDBJ whole genome shotgun (WGS) entry which is preliminary data.</text>
</comment>
<keyword evidence="2" id="KW-1185">Reference proteome</keyword>
<organism evidence="1 2">
    <name type="scientific">Cerrena zonata</name>
    <dbReference type="NCBI Taxonomy" id="2478898"/>
    <lineage>
        <taxon>Eukaryota</taxon>
        <taxon>Fungi</taxon>
        <taxon>Dikarya</taxon>
        <taxon>Basidiomycota</taxon>
        <taxon>Agaricomycotina</taxon>
        <taxon>Agaricomycetes</taxon>
        <taxon>Polyporales</taxon>
        <taxon>Cerrenaceae</taxon>
        <taxon>Cerrena</taxon>
    </lineage>
</organism>
<dbReference type="Proteomes" id="UP001385951">
    <property type="component" value="Unassembled WGS sequence"/>
</dbReference>
<sequence>MAKCNDTEVEVSFRYRLFTLKDMCITVQAAFLSWLYSEGSPEEELGKERQKETICVFKEALVVKPEEEADFRRAAIKEVLVEETNARAKIDSRKSLFQVTGQCESWSGFEVLRGWNFSGDGILRKVYKFRVDLLCQFFPFFKQVLSDKRPGDLVVMKLYIPEVVSKAYGLGEALIDLEVICIQSFLREANCYELIAKHNSEVVDEQDKIHTPTMYYYEGFRMAVKEQKPIVGYYLLLSYVEGSETELSEAVIEKGCRQIEMMGGIGIKHDDVESRAEI</sequence>
<name>A0AAW0FGE9_9APHY</name>
<dbReference type="EMBL" id="JASBNA010000055">
    <property type="protein sequence ID" value="KAK7679841.1"/>
    <property type="molecule type" value="Genomic_DNA"/>
</dbReference>
<evidence type="ECO:0000313" key="2">
    <source>
        <dbReference type="Proteomes" id="UP001385951"/>
    </source>
</evidence>
<evidence type="ECO:0000313" key="1">
    <source>
        <dbReference type="EMBL" id="KAK7679841.1"/>
    </source>
</evidence>
<proteinExistence type="predicted"/>
<gene>
    <name evidence="1" type="ORF">QCA50_017168</name>
</gene>